<dbReference type="GO" id="GO:0004022">
    <property type="term" value="F:alcohol dehydrogenase (NAD+) activity"/>
    <property type="evidence" value="ECO:0007669"/>
    <property type="project" value="TreeGrafter"/>
</dbReference>
<dbReference type="Gene3D" id="3.40.50.1970">
    <property type="match status" value="1"/>
</dbReference>
<dbReference type="GO" id="GO:0017000">
    <property type="term" value="P:antibiotic biosynthetic process"/>
    <property type="evidence" value="ECO:0007669"/>
    <property type="project" value="InterPro"/>
</dbReference>
<dbReference type="Gene3D" id="1.20.1090.10">
    <property type="entry name" value="Dehydroquinate synthase-like - alpha domain"/>
    <property type="match status" value="1"/>
</dbReference>
<evidence type="ECO:0000256" key="1">
    <source>
        <dbReference type="ARBA" id="ARBA00023002"/>
    </source>
</evidence>
<proteinExistence type="predicted"/>
<dbReference type="Pfam" id="PF25137">
    <property type="entry name" value="ADH_Fe_C"/>
    <property type="match status" value="1"/>
</dbReference>
<keyword evidence="1" id="KW-0560">Oxidoreductase</keyword>
<dbReference type="InterPro" id="IPR035873">
    <property type="entry name" value="PhpC"/>
</dbReference>
<dbReference type="RefSeq" id="WP_138664069.1">
    <property type="nucleotide sequence ID" value="NZ_VCKY01000001.1"/>
</dbReference>
<dbReference type="EMBL" id="VCKY01000001">
    <property type="protein sequence ID" value="TMR25660.1"/>
    <property type="molecule type" value="Genomic_DNA"/>
</dbReference>
<dbReference type="SUPFAM" id="SSF56796">
    <property type="entry name" value="Dehydroquinate synthase-like"/>
    <property type="match status" value="1"/>
</dbReference>
<gene>
    <name evidence="4" type="ORF">ETD86_00605</name>
</gene>
<feature type="domain" description="Alcohol dehydrogenase iron-type/glycerol dehydrogenase GldA" evidence="2">
    <location>
        <begin position="5"/>
        <end position="166"/>
    </location>
</feature>
<dbReference type="Proteomes" id="UP000309128">
    <property type="component" value="Unassembled WGS sequence"/>
</dbReference>
<evidence type="ECO:0000259" key="3">
    <source>
        <dbReference type="Pfam" id="PF25137"/>
    </source>
</evidence>
<dbReference type="GO" id="GO:0046872">
    <property type="term" value="F:metal ion binding"/>
    <property type="evidence" value="ECO:0007669"/>
    <property type="project" value="InterPro"/>
</dbReference>
<protein>
    <submittedName>
        <fullName evidence="4">Phosphonoacetaldehyde reductase</fullName>
    </submittedName>
</protein>
<reference evidence="4 5" key="1">
    <citation type="submission" date="2019-05" db="EMBL/GenBank/DDBJ databases">
        <title>Draft genome sequence of Nonomuraea turkmeniaca DSM 43926.</title>
        <authorList>
            <person name="Saricaoglu S."/>
            <person name="Isik K."/>
        </authorList>
    </citation>
    <scope>NUCLEOTIDE SEQUENCE [LARGE SCALE GENOMIC DNA]</scope>
    <source>
        <strain evidence="4 5">DSM 43926</strain>
    </source>
</reference>
<dbReference type="InterPro" id="IPR039697">
    <property type="entry name" value="Alcohol_dehydrogenase_Fe"/>
</dbReference>
<keyword evidence="5" id="KW-1185">Reference proteome</keyword>
<sequence length="367" mass="38872">MSLPELLVGPGTAAVLRTVLARYRTRRPLVVATDRALRSIDAERALAGLDWWAFSDFTSNPRLDQVVEGCRARELRQPDLILGVGGGSAMDVAKAVRLLPADPAAALAGLLGDADRFVAESLPLILVSTTAGSGSEVTGFATMYDGGHKHSLDHPRVGAETTIVDPYLMASCPHDVTTSGLFDAVSHAVESYWSRRATDASRALAREALALLSPLLGESLKDPCLELRERLIAGALAAGRAIAITRTTAAHAFAYALTIRFGIPHGVACMLNLRWLLDYNRDRSDGPSRAVIDEVVHLLGPAEGRMTGVIAGHLRRHAWPAELSGYGVGPADLADLVAAGMGVRGRAGNNPVDLDRDSVCRALAAVL</sequence>
<accession>A0A5S4GHE0</accession>
<dbReference type="CDD" id="cd08182">
    <property type="entry name" value="HEPD"/>
    <property type="match status" value="1"/>
</dbReference>
<dbReference type="InterPro" id="IPR001670">
    <property type="entry name" value="ADH_Fe/GldA"/>
</dbReference>
<evidence type="ECO:0000259" key="2">
    <source>
        <dbReference type="Pfam" id="PF00465"/>
    </source>
</evidence>
<comment type="caution">
    <text evidence="4">The sequence shown here is derived from an EMBL/GenBank/DDBJ whole genome shotgun (WGS) entry which is preliminary data.</text>
</comment>
<evidence type="ECO:0000313" key="5">
    <source>
        <dbReference type="Proteomes" id="UP000309128"/>
    </source>
</evidence>
<dbReference type="PANTHER" id="PTHR11496:SF103">
    <property type="entry name" value="DEHYDROGENASE, PUTATIVE-RELATED"/>
    <property type="match status" value="1"/>
</dbReference>
<dbReference type="OrthoDB" id="323926at2"/>
<dbReference type="AlphaFoldDB" id="A0A5S4GHE0"/>
<dbReference type="Pfam" id="PF00465">
    <property type="entry name" value="Fe-ADH"/>
    <property type="match status" value="1"/>
</dbReference>
<evidence type="ECO:0000313" key="4">
    <source>
        <dbReference type="EMBL" id="TMR25660.1"/>
    </source>
</evidence>
<dbReference type="PANTHER" id="PTHR11496">
    <property type="entry name" value="ALCOHOL DEHYDROGENASE"/>
    <property type="match status" value="1"/>
</dbReference>
<feature type="domain" description="Fe-containing alcohol dehydrogenase-like C-terminal" evidence="3">
    <location>
        <begin position="180"/>
        <end position="365"/>
    </location>
</feature>
<dbReference type="InterPro" id="IPR056798">
    <property type="entry name" value="ADH_Fe_C"/>
</dbReference>
<organism evidence="4 5">
    <name type="scientific">Nonomuraea turkmeniaca</name>
    <dbReference type="NCBI Taxonomy" id="103838"/>
    <lineage>
        <taxon>Bacteria</taxon>
        <taxon>Bacillati</taxon>
        <taxon>Actinomycetota</taxon>
        <taxon>Actinomycetes</taxon>
        <taxon>Streptosporangiales</taxon>
        <taxon>Streptosporangiaceae</taxon>
        <taxon>Nonomuraea</taxon>
    </lineage>
</organism>
<name>A0A5S4GHE0_9ACTN</name>